<evidence type="ECO:0000313" key="1">
    <source>
        <dbReference type="EMBL" id="THU63027.1"/>
    </source>
</evidence>
<evidence type="ECO:0000313" key="2">
    <source>
        <dbReference type="Proteomes" id="UP000317650"/>
    </source>
</evidence>
<proteinExistence type="predicted"/>
<organism evidence="1 2">
    <name type="scientific">Musa balbisiana</name>
    <name type="common">Banana</name>
    <dbReference type="NCBI Taxonomy" id="52838"/>
    <lineage>
        <taxon>Eukaryota</taxon>
        <taxon>Viridiplantae</taxon>
        <taxon>Streptophyta</taxon>
        <taxon>Embryophyta</taxon>
        <taxon>Tracheophyta</taxon>
        <taxon>Spermatophyta</taxon>
        <taxon>Magnoliopsida</taxon>
        <taxon>Liliopsida</taxon>
        <taxon>Zingiberales</taxon>
        <taxon>Musaceae</taxon>
        <taxon>Musa</taxon>
    </lineage>
</organism>
<keyword evidence="2" id="KW-1185">Reference proteome</keyword>
<protein>
    <submittedName>
        <fullName evidence="1">Uncharacterized protein</fullName>
    </submittedName>
</protein>
<reference evidence="1 2" key="1">
    <citation type="journal article" date="2019" name="Nat. Plants">
        <title>Genome sequencing of Musa balbisiana reveals subgenome evolution and function divergence in polyploid bananas.</title>
        <authorList>
            <person name="Yao X."/>
        </authorList>
    </citation>
    <scope>NUCLEOTIDE SEQUENCE [LARGE SCALE GENOMIC DNA]</scope>
    <source>
        <strain evidence="2">cv. DH-PKW</strain>
        <tissue evidence="1">Leaves</tissue>
    </source>
</reference>
<dbReference type="AlphaFoldDB" id="A0A4S8JLF8"/>
<comment type="caution">
    <text evidence="1">The sequence shown here is derived from an EMBL/GenBank/DDBJ whole genome shotgun (WGS) entry which is preliminary data.</text>
</comment>
<dbReference type="Proteomes" id="UP000317650">
    <property type="component" value="Chromosome 1"/>
</dbReference>
<name>A0A4S8JLF8_MUSBA</name>
<accession>A0A4S8JLF8</accession>
<sequence length="92" mass="10379">MIRTVRFRPSLRTRVGGFGRTTVYICPLDHIQSERRGRGRAMSRVFRGCRTLGGIMSKLYHGDKYWNQVFPYNCDLSLSGAGYVAYGIGKAA</sequence>
<gene>
    <name evidence="1" type="ORF">C4D60_Mb01t11380</name>
</gene>
<dbReference type="EMBL" id="PYDT01000004">
    <property type="protein sequence ID" value="THU63027.1"/>
    <property type="molecule type" value="Genomic_DNA"/>
</dbReference>